<dbReference type="STRING" id="1796606.A2G96_07865"/>
<name>A0A142JHU4_9BURK</name>
<accession>A0A142JHU4</accession>
<dbReference type="EMBL" id="CP014844">
    <property type="protein sequence ID" value="AMR77656.1"/>
    <property type="molecule type" value="Genomic_DNA"/>
</dbReference>
<sequence length="66" mass="7632">MSNGHGTCLKCRGDVQVFGSRWCQECWYPGIDDGYQRYRDLIEEGHSRYQAKVMSGWGDPDEARDD</sequence>
<gene>
    <name evidence="1" type="ORF">A2G96_07865</name>
</gene>
<protein>
    <submittedName>
        <fullName evidence="1">Uncharacterized protein</fullName>
    </submittedName>
</protein>
<dbReference type="KEGG" id="cnan:A2G96_07865"/>
<dbReference type="OrthoDB" id="8967383at2"/>
<keyword evidence="2" id="KW-1185">Reference proteome</keyword>
<reference evidence="1 2" key="1">
    <citation type="submission" date="2016-03" db="EMBL/GenBank/DDBJ databases">
        <title>Complete genome sequence of a novel chlorpyrifos degrading bacterium, Cupriavidus nantongensis sp. X1.</title>
        <authorList>
            <person name="Fang L."/>
        </authorList>
    </citation>
    <scope>NUCLEOTIDE SEQUENCE [LARGE SCALE GENOMIC DNA]</scope>
    <source>
        <strain evidence="1 2">X1</strain>
    </source>
</reference>
<dbReference type="Proteomes" id="UP000075238">
    <property type="component" value="Chromosome 1"/>
</dbReference>
<proteinExistence type="predicted"/>
<dbReference type="RefSeq" id="WP_062798316.1">
    <property type="nucleotide sequence ID" value="NZ_CP014844.1"/>
</dbReference>
<dbReference type="AlphaFoldDB" id="A0A142JHU4"/>
<evidence type="ECO:0000313" key="2">
    <source>
        <dbReference type="Proteomes" id="UP000075238"/>
    </source>
</evidence>
<evidence type="ECO:0000313" key="1">
    <source>
        <dbReference type="EMBL" id="AMR77656.1"/>
    </source>
</evidence>
<organism evidence="1 2">
    <name type="scientific">Cupriavidus nantongensis</name>
    <dbReference type="NCBI Taxonomy" id="1796606"/>
    <lineage>
        <taxon>Bacteria</taxon>
        <taxon>Pseudomonadati</taxon>
        <taxon>Pseudomonadota</taxon>
        <taxon>Betaproteobacteria</taxon>
        <taxon>Burkholderiales</taxon>
        <taxon>Burkholderiaceae</taxon>
        <taxon>Cupriavidus</taxon>
    </lineage>
</organism>